<feature type="chain" id="PRO_5036848660" evidence="2">
    <location>
        <begin position="22"/>
        <end position="549"/>
    </location>
</feature>
<evidence type="ECO:0000313" key="3">
    <source>
        <dbReference type="Proteomes" id="UP000887574"/>
    </source>
</evidence>
<keyword evidence="3" id="KW-1185">Reference proteome</keyword>
<evidence type="ECO:0000313" key="4">
    <source>
        <dbReference type="WBParaSite" id="jg10339.1"/>
    </source>
</evidence>
<feature type="compositionally biased region" description="Polar residues" evidence="1">
    <location>
        <begin position="371"/>
        <end position="383"/>
    </location>
</feature>
<sequence length="549" mass="58406">MLALLLLFITLLNQTSRHVQCDSTPTKLSWHQKLKSFFRTKPKKKPVVISKLKARQSQIPKTVGFILSRPPIYHRTIKYTPLPYKTRKYVPAASLPLESSLARNVRNGYERESGFTDANRKKFDAQYLSDPKVDEEDVKVGKDRNIFDDGLDKPVDYTTFSAEIDEERYDVEEKNRGRTDSDWTDNKEFVHPLRLQPALLPPSRPMIDVNGIVDVGAMFGMKEPLRTVTVGHNVLPVFEAVHAAISQPIHVSTAHNNNSKQGETVQGSVNVSPTYYAHEPVSAEKLLLAAQLQQFPSTPIDPKTYLTAATQSTQPTALPTLNPNIASPHFTPADQGLSQQHVSTPALTINPLATPNNSNNPIVPPITSPNQTVSVSNGQISSGGTPGAPPNSQTSSSLGNVVKAAMPIVNAALPIVATAFPPAGAAIAAVNAASPLVAAAIPFAPDASTLLAGLINNLTGSPNSLGGTANSVLAAGSGLISAANSVLPSAANIAASAKSVGNSLDPRNLSPPNVSDLASSTKNAATNLLSNVNALQCHLFLLQCPQPIM</sequence>
<name>A0A915CLT6_9BILA</name>
<evidence type="ECO:0000256" key="1">
    <source>
        <dbReference type="SAM" id="MobiDB-lite"/>
    </source>
</evidence>
<dbReference type="WBParaSite" id="jg10339.1">
    <property type="protein sequence ID" value="jg10339.1"/>
    <property type="gene ID" value="jg10339"/>
</dbReference>
<keyword evidence="2" id="KW-0732">Signal</keyword>
<dbReference type="AlphaFoldDB" id="A0A915CLT6"/>
<proteinExistence type="predicted"/>
<dbReference type="Proteomes" id="UP000887574">
    <property type="component" value="Unplaced"/>
</dbReference>
<organism evidence="3 4">
    <name type="scientific">Ditylenchus dipsaci</name>
    <dbReference type="NCBI Taxonomy" id="166011"/>
    <lineage>
        <taxon>Eukaryota</taxon>
        <taxon>Metazoa</taxon>
        <taxon>Ecdysozoa</taxon>
        <taxon>Nematoda</taxon>
        <taxon>Chromadorea</taxon>
        <taxon>Rhabditida</taxon>
        <taxon>Tylenchina</taxon>
        <taxon>Tylenchomorpha</taxon>
        <taxon>Sphaerularioidea</taxon>
        <taxon>Anguinidae</taxon>
        <taxon>Anguininae</taxon>
        <taxon>Ditylenchus</taxon>
    </lineage>
</organism>
<reference evidence="4" key="1">
    <citation type="submission" date="2022-11" db="UniProtKB">
        <authorList>
            <consortium name="WormBaseParasite"/>
        </authorList>
    </citation>
    <scope>IDENTIFICATION</scope>
</reference>
<evidence type="ECO:0000256" key="2">
    <source>
        <dbReference type="SAM" id="SignalP"/>
    </source>
</evidence>
<protein>
    <submittedName>
        <fullName evidence="4">Uncharacterized protein</fullName>
    </submittedName>
</protein>
<feature type="signal peptide" evidence="2">
    <location>
        <begin position="1"/>
        <end position="21"/>
    </location>
</feature>
<feature type="region of interest" description="Disordered" evidence="1">
    <location>
        <begin position="365"/>
        <end position="397"/>
    </location>
</feature>
<accession>A0A915CLT6</accession>